<accession>A0ABS2YRS7</accession>
<evidence type="ECO:0000313" key="2">
    <source>
        <dbReference type="Proteomes" id="UP001166093"/>
    </source>
</evidence>
<name>A0ABS2YRS7_POLSP</name>
<feature type="non-terminal residue" evidence="1">
    <location>
        <position position="1"/>
    </location>
</feature>
<protein>
    <submittedName>
        <fullName evidence="1">GT2D2 protein</fullName>
    </submittedName>
</protein>
<reference evidence="1" key="1">
    <citation type="journal article" date="2021" name="Cell">
        <title>Tracing the genetic footprints of vertebrate landing in non-teleost ray-finned fishes.</title>
        <authorList>
            <person name="Bi X."/>
            <person name="Wang K."/>
            <person name="Yang L."/>
            <person name="Pan H."/>
            <person name="Jiang H."/>
            <person name="Wei Q."/>
            <person name="Fang M."/>
            <person name="Yu H."/>
            <person name="Zhu C."/>
            <person name="Cai Y."/>
            <person name="He Y."/>
            <person name="Gan X."/>
            <person name="Zeng H."/>
            <person name="Yu D."/>
            <person name="Zhu Y."/>
            <person name="Jiang H."/>
            <person name="Qiu Q."/>
            <person name="Yang H."/>
            <person name="Zhang Y.E."/>
            <person name="Wang W."/>
            <person name="Zhu M."/>
            <person name="He S."/>
            <person name="Zhang G."/>
        </authorList>
    </citation>
    <scope>NUCLEOTIDE SEQUENCE</scope>
    <source>
        <strain evidence="1">Pddl_001</strain>
    </source>
</reference>
<keyword evidence="2" id="KW-1185">Reference proteome</keyword>
<dbReference type="Proteomes" id="UP001166093">
    <property type="component" value="Unassembled WGS sequence"/>
</dbReference>
<dbReference type="EMBL" id="JAAWVQ010177819">
    <property type="protein sequence ID" value="MBN3288667.1"/>
    <property type="molecule type" value="Genomic_DNA"/>
</dbReference>
<sequence>MVAVFKEYNLQRHFCSKHESTNQNYVVAELIVKHSKSFSEGEFVRKCFDGVCQIICPEKANEFNQIPFSRHIIECRIEDLSTDLQSKFCEKAKEFTASSIALDESTDVQDMPQLMIFVRGISEDFKITKELVNIASMHGTVKGLDIFNKLIKTFEDCGLGQWGKLFSINTDGAPTMVASHNCSSYQEKST</sequence>
<comment type="caution">
    <text evidence="1">The sequence shown here is derived from an EMBL/GenBank/DDBJ whole genome shotgun (WGS) entry which is preliminary data.</text>
</comment>
<feature type="non-terminal residue" evidence="1">
    <location>
        <position position="190"/>
    </location>
</feature>
<evidence type="ECO:0000313" key="1">
    <source>
        <dbReference type="EMBL" id="MBN3288667.1"/>
    </source>
</evidence>
<dbReference type="PANTHER" id="PTHR45913">
    <property type="entry name" value="EPM2A-INTERACTING PROTEIN 1"/>
    <property type="match status" value="1"/>
</dbReference>
<proteinExistence type="predicted"/>
<dbReference type="PANTHER" id="PTHR45913:SF5">
    <property type="entry name" value="GENERAL TRANSCRIPTION FACTOR II-I REPEAT DOMAIN-CONTAINING PROTEIN 2A-LIKE PROTEIN"/>
    <property type="match status" value="1"/>
</dbReference>
<organism evidence="1 2">
    <name type="scientific">Polyodon spathula</name>
    <name type="common">North American paddlefish</name>
    <name type="synonym">Squalus spathula</name>
    <dbReference type="NCBI Taxonomy" id="7913"/>
    <lineage>
        <taxon>Eukaryota</taxon>
        <taxon>Metazoa</taxon>
        <taxon>Chordata</taxon>
        <taxon>Craniata</taxon>
        <taxon>Vertebrata</taxon>
        <taxon>Euteleostomi</taxon>
        <taxon>Actinopterygii</taxon>
        <taxon>Chondrostei</taxon>
        <taxon>Acipenseriformes</taxon>
        <taxon>Polyodontidae</taxon>
        <taxon>Polyodon</taxon>
    </lineage>
</organism>
<gene>
    <name evidence="1" type="ORF">GTO93_0008665</name>
</gene>